<dbReference type="InterPro" id="IPR011029">
    <property type="entry name" value="DEATH-like_dom_sf"/>
</dbReference>
<dbReference type="InterPro" id="IPR040745">
    <property type="entry name" value="Ankyrin_UPA"/>
</dbReference>
<dbReference type="InterPro" id="IPR000488">
    <property type="entry name" value="Death_dom"/>
</dbReference>
<evidence type="ECO:0000313" key="3">
    <source>
        <dbReference type="Proteomes" id="UP000784294"/>
    </source>
</evidence>
<gene>
    <name evidence="2" type="ORF">PXEA_LOCUS6859</name>
</gene>
<reference evidence="2" key="1">
    <citation type="submission" date="2018-11" db="EMBL/GenBank/DDBJ databases">
        <authorList>
            <consortium name="Pathogen Informatics"/>
        </authorList>
    </citation>
    <scope>NUCLEOTIDE SEQUENCE</scope>
</reference>
<feature type="domain" description="Death" evidence="1">
    <location>
        <begin position="93"/>
        <end position="158"/>
    </location>
</feature>
<organism evidence="2 3">
    <name type="scientific">Protopolystoma xenopodis</name>
    <dbReference type="NCBI Taxonomy" id="117903"/>
    <lineage>
        <taxon>Eukaryota</taxon>
        <taxon>Metazoa</taxon>
        <taxon>Spiralia</taxon>
        <taxon>Lophotrochozoa</taxon>
        <taxon>Platyhelminthes</taxon>
        <taxon>Monogenea</taxon>
        <taxon>Polyopisthocotylea</taxon>
        <taxon>Polystomatidea</taxon>
        <taxon>Polystomatidae</taxon>
        <taxon>Protopolystoma</taxon>
    </lineage>
</organism>
<dbReference type="Gene3D" id="2.60.40.2660">
    <property type="match status" value="1"/>
</dbReference>
<accession>A0A448WJS6</accession>
<dbReference type="Pfam" id="PF17809">
    <property type="entry name" value="UPA_2"/>
    <property type="match status" value="1"/>
</dbReference>
<name>A0A448WJS6_9PLAT</name>
<evidence type="ECO:0000259" key="1">
    <source>
        <dbReference type="PROSITE" id="PS50017"/>
    </source>
</evidence>
<protein>
    <recommendedName>
        <fullName evidence="1">Death domain-containing protein</fullName>
    </recommendedName>
</protein>
<dbReference type="OrthoDB" id="20872at2759"/>
<dbReference type="Proteomes" id="UP000784294">
    <property type="component" value="Unassembled WGS sequence"/>
</dbReference>
<sequence>MAGNLIPILKTGQQLHLDVRAFQENRLTFPIRIREPTIDGTSPPGTGKLAFFREPRSGKMEPSSLRPITTLEVRLPGLSVDLLPCEAEDIARSDLDYNFLACHIGSDWPRLAAALGFSVGEIQEMQTQVLKSGAIGESAEVERAKLMILRWESVKRKEPESPAHAALGQNQMIAYKFIWSCNKMMKMS</sequence>
<dbReference type="GO" id="GO:0007165">
    <property type="term" value="P:signal transduction"/>
    <property type="evidence" value="ECO:0007669"/>
    <property type="project" value="InterPro"/>
</dbReference>
<dbReference type="PROSITE" id="PS50017">
    <property type="entry name" value="DEATH_DOMAIN"/>
    <property type="match status" value="1"/>
</dbReference>
<comment type="caution">
    <text evidence="2">The sequence shown here is derived from an EMBL/GenBank/DDBJ whole genome shotgun (WGS) entry which is preliminary data.</text>
</comment>
<dbReference type="EMBL" id="CAAALY010017726">
    <property type="protein sequence ID" value="VEL13419.1"/>
    <property type="molecule type" value="Genomic_DNA"/>
</dbReference>
<keyword evidence="3" id="KW-1185">Reference proteome</keyword>
<dbReference type="Gene3D" id="1.10.533.10">
    <property type="entry name" value="Death Domain, Fas"/>
    <property type="match status" value="1"/>
</dbReference>
<dbReference type="AlphaFoldDB" id="A0A448WJS6"/>
<evidence type="ECO:0000313" key="2">
    <source>
        <dbReference type="EMBL" id="VEL13419.1"/>
    </source>
</evidence>
<dbReference type="CDD" id="cd01670">
    <property type="entry name" value="Death"/>
    <property type="match status" value="1"/>
</dbReference>
<proteinExistence type="predicted"/>